<dbReference type="CDD" id="cd00397">
    <property type="entry name" value="DNA_BRE_C"/>
    <property type="match status" value="1"/>
</dbReference>
<keyword evidence="4" id="KW-0175">Coiled coil</keyword>
<dbReference type="AlphaFoldDB" id="M0E241"/>
<dbReference type="Pfam" id="PF00589">
    <property type="entry name" value="Phage_integrase"/>
    <property type="match status" value="1"/>
</dbReference>
<reference evidence="6 7" key="1">
    <citation type="journal article" date="2014" name="PLoS Genet.">
        <title>Phylogenetically driven sequencing of extremely halophilic archaea reveals strategies for static and dynamic osmo-response.</title>
        <authorList>
            <person name="Becker E.A."/>
            <person name="Seitzer P.M."/>
            <person name="Tritt A."/>
            <person name="Larsen D."/>
            <person name="Krusor M."/>
            <person name="Yao A.I."/>
            <person name="Wu D."/>
            <person name="Madern D."/>
            <person name="Eisen J.A."/>
            <person name="Darling A.E."/>
            <person name="Facciotti M.T."/>
        </authorList>
    </citation>
    <scope>NUCLEOTIDE SEQUENCE [LARGE SCALE GENOMIC DNA]</scope>
    <source>
        <strain evidence="6 7">DSM 14210</strain>
    </source>
</reference>
<evidence type="ECO:0000256" key="1">
    <source>
        <dbReference type="ARBA" id="ARBA00022908"/>
    </source>
</evidence>
<evidence type="ECO:0000259" key="5">
    <source>
        <dbReference type="PROSITE" id="PS51898"/>
    </source>
</evidence>
<dbReference type="GO" id="GO:0006310">
    <property type="term" value="P:DNA recombination"/>
    <property type="evidence" value="ECO:0007669"/>
    <property type="project" value="UniProtKB-KW"/>
</dbReference>
<dbReference type="GO" id="GO:0003677">
    <property type="term" value="F:DNA binding"/>
    <property type="evidence" value="ECO:0007669"/>
    <property type="project" value="UniProtKB-KW"/>
</dbReference>
<keyword evidence="2" id="KW-0238">DNA-binding</keyword>
<gene>
    <name evidence="6" type="ORF">C472_01858</name>
</gene>
<dbReference type="SUPFAM" id="SSF56349">
    <property type="entry name" value="DNA breaking-rejoining enzymes"/>
    <property type="match status" value="1"/>
</dbReference>
<protein>
    <submittedName>
        <fullName evidence="6">Site-specific recombinase xerd</fullName>
    </submittedName>
</protein>
<feature type="domain" description="Tyr recombinase" evidence="5">
    <location>
        <begin position="10"/>
        <end position="211"/>
    </location>
</feature>
<evidence type="ECO:0000256" key="3">
    <source>
        <dbReference type="ARBA" id="ARBA00023172"/>
    </source>
</evidence>
<sequence length="215" mass="25515">MKGNVIDSKTDKRYIEKEEFEEIRKSARNLRDELLIQLLWDTGVRASEAIKIKKSDINFEEQKIKVQNAKEQKNTEQTDRPVYYSKRLSLLLRKWINNGHRESYMYTGSEKDEGHLLVTNQSPRMAVNRVNEIVKETIKRSSVDNEILYTDVSGAKRHKYTSHAFRHSFAVHRVKQGCPIIYLRDMLNHSTIEQTEDYLRFRDDDIKEAYRKYSP</sequence>
<organism evidence="6 7">
    <name type="scientific">Halorubrum tebenquichense DSM 14210</name>
    <dbReference type="NCBI Taxonomy" id="1227485"/>
    <lineage>
        <taxon>Archaea</taxon>
        <taxon>Methanobacteriati</taxon>
        <taxon>Methanobacteriota</taxon>
        <taxon>Stenosarchaea group</taxon>
        <taxon>Halobacteria</taxon>
        <taxon>Halobacteriales</taxon>
        <taxon>Haloferacaceae</taxon>
        <taxon>Halorubrum</taxon>
    </lineage>
</organism>
<dbReference type="Gene3D" id="1.10.443.10">
    <property type="entry name" value="Intergrase catalytic core"/>
    <property type="match status" value="1"/>
</dbReference>
<dbReference type="InterPro" id="IPR050090">
    <property type="entry name" value="Tyrosine_recombinase_XerCD"/>
</dbReference>
<accession>M0E241</accession>
<dbReference type="Proteomes" id="UP000011523">
    <property type="component" value="Unassembled WGS sequence"/>
</dbReference>
<evidence type="ECO:0000313" key="6">
    <source>
        <dbReference type="EMBL" id="ELZ40414.1"/>
    </source>
</evidence>
<dbReference type="EMBL" id="AOJD01000019">
    <property type="protein sequence ID" value="ELZ40414.1"/>
    <property type="molecule type" value="Genomic_DNA"/>
</dbReference>
<keyword evidence="7" id="KW-1185">Reference proteome</keyword>
<feature type="coiled-coil region" evidence="4">
    <location>
        <begin position="17"/>
        <end position="79"/>
    </location>
</feature>
<dbReference type="PANTHER" id="PTHR30349:SF41">
    <property type="entry name" value="INTEGRASE_RECOMBINASE PROTEIN MJ0367-RELATED"/>
    <property type="match status" value="1"/>
</dbReference>
<dbReference type="InterPro" id="IPR013762">
    <property type="entry name" value="Integrase-like_cat_sf"/>
</dbReference>
<keyword evidence="1" id="KW-0229">DNA integration</keyword>
<proteinExistence type="predicted"/>
<dbReference type="PROSITE" id="PS51898">
    <property type="entry name" value="TYR_RECOMBINASE"/>
    <property type="match status" value="1"/>
</dbReference>
<evidence type="ECO:0000256" key="4">
    <source>
        <dbReference type="SAM" id="Coils"/>
    </source>
</evidence>
<name>M0E241_9EURY</name>
<keyword evidence="3" id="KW-0233">DNA recombination</keyword>
<dbReference type="GO" id="GO:0015074">
    <property type="term" value="P:DNA integration"/>
    <property type="evidence" value="ECO:0007669"/>
    <property type="project" value="UniProtKB-KW"/>
</dbReference>
<evidence type="ECO:0000313" key="7">
    <source>
        <dbReference type="Proteomes" id="UP000011523"/>
    </source>
</evidence>
<dbReference type="InterPro" id="IPR002104">
    <property type="entry name" value="Integrase_catalytic"/>
</dbReference>
<comment type="caution">
    <text evidence="6">The sequence shown here is derived from an EMBL/GenBank/DDBJ whole genome shotgun (WGS) entry which is preliminary data.</text>
</comment>
<dbReference type="PANTHER" id="PTHR30349">
    <property type="entry name" value="PHAGE INTEGRASE-RELATED"/>
    <property type="match status" value="1"/>
</dbReference>
<evidence type="ECO:0000256" key="2">
    <source>
        <dbReference type="ARBA" id="ARBA00023125"/>
    </source>
</evidence>
<dbReference type="InterPro" id="IPR011010">
    <property type="entry name" value="DNA_brk_join_enz"/>
</dbReference>